<evidence type="ECO:0000313" key="5">
    <source>
        <dbReference type="Proteomes" id="UP001318860"/>
    </source>
</evidence>
<dbReference type="SMART" id="SM00733">
    <property type="entry name" value="Mterf"/>
    <property type="match status" value="7"/>
</dbReference>
<comment type="similarity">
    <text evidence="1">Belongs to the mTERF family.</text>
</comment>
<keyword evidence="5" id="KW-1185">Reference proteome</keyword>
<keyword evidence="3" id="KW-0809">Transit peptide</keyword>
<dbReference type="Proteomes" id="UP001318860">
    <property type="component" value="Unassembled WGS sequence"/>
</dbReference>
<name>A0ABR0TZX4_REHGL</name>
<sequence>MAALVASNLTRLENLENADSILSFFKEIGFSNTQSEKIVKYRPQYLSASLDDSIKPKIKIFQDSGFSSDDIAKIISSNPLILQLNMNTRVIPSLSVLKGLLGTNDDVAKLLRKSGWFLIKDLETTMVLNIEFLKSCGIPMERILRMLYDHPRCFLLKPEVMRKTVDKAEEMGGNRSSKMFIYAIRVIASMSEEAWELKLQAFRNFGFSDSDILTIFKKAPPLFAGSMEKIKKTKEFLLATGKFSMSCIVNNPMSLACSVEKRYKPRLRILQLLESRNLIKKWPALGTIYTLSDDGFFKRFVNPYAKEVGELCNWKEFQGR</sequence>
<dbReference type="EMBL" id="JABTTQ020003506">
    <property type="protein sequence ID" value="KAK6115485.1"/>
    <property type="molecule type" value="Genomic_DNA"/>
</dbReference>
<keyword evidence="2" id="KW-0806">Transcription termination</keyword>
<organism evidence="4 5">
    <name type="scientific">Rehmannia glutinosa</name>
    <name type="common">Chinese foxglove</name>
    <dbReference type="NCBI Taxonomy" id="99300"/>
    <lineage>
        <taxon>Eukaryota</taxon>
        <taxon>Viridiplantae</taxon>
        <taxon>Streptophyta</taxon>
        <taxon>Embryophyta</taxon>
        <taxon>Tracheophyta</taxon>
        <taxon>Spermatophyta</taxon>
        <taxon>Magnoliopsida</taxon>
        <taxon>eudicotyledons</taxon>
        <taxon>Gunneridae</taxon>
        <taxon>Pentapetalae</taxon>
        <taxon>asterids</taxon>
        <taxon>lamiids</taxon>
        <taxon>Lamiales</taxon>
        <taxon>Orobanchaceae</taxon>
        <taxon>Rehmannieae</taxon>
        <taxon>Rehmannia</taxon>
    </lineage>
</organism>
<keyword evidence="2" id="KW-0805">Transcription regulation</keyword>
<dbReference type="PANTHER" id="PTHR13068">
    <property type="entry name" value="CGI-12 PROTEIN-RELATED"/>
    <property type="match status" value="1"/>
</dbReference>
<dbReference type="InterPro" id="IPR038538">
    <property type="entry name" value="MTERF_sf"/>
</dbReference>
<evidence type="ECO:0000313" key="4">
    <source>
        <dbReference type="EMBL" id="KAK6115485.1"/>
    </source>
</evidence>
<dbReference type="InterPro" id="IPR003690">
    <property type="entry name" value="MTERF"/>
</dbReference>
<gene>
    <name evidence="4" type="ORF">DH2020_007754</name>
</gene>
<protein>
    <submittedName>
        <fullName evidence="4">Uncharacterized protein</fullName>
    </submittedName>
</protein>
<accession>A0ABR0TZX4</accession>
<proteinExistence type="inferred from homology"/>
<dbReference type="PANTHER" id="PTHR13068:SF130">
    <property type="entry name" value="TRANSCRIPTION TERMINATION FACTOR MTERF6, CHLOROPLASTIC_MITOCHONDRIAL-LIKE"/>
    <property type="match status" value="1"/>
</dbReference>
<reference evidence="4 5" key="1">
    <citation type="journal article" date="2021" name="Comput. Struct. Biotechnol. J.">
        <title>De novo genome assembly of the potent medicinal plant Rehmannia glutinosa using nanopore technology.</title>
        <authorList>
            <person name="Ma L."/>
            <person name="Dong C."/>
            <person name="Song C."/>
            <person name="Wang X."/>
            <person name="Zheng X."/>
            <person name="Niu Y."/>
            <person name="Chen S."/>
            <person name="Feng W."/>
        </authorList>
    </citation>
    <scope>NUCLEOTIDE SEQUENCE [LARGE SCALE GENOMIC DNA]</scope>
    <source>
        <strain evidence="4">DH-2019</strain>
    </source>
</reference>
<evidence type="ECO:0000256" key="2">
    <source>
        <dbReference type="ARBA" id="ARBA00022472"/>
    </source>
</evidence>
<comment type="caution">
    <text evidence="4">The sequence shown here is derived from an EMBL/GenBank/DDBJ whole genome shotgun (WGS) entry which is preliminary data.</text>
</comment>
<dbReference type="Gene3D" id="1.25.70.10">
    <property type="entry name" value="Transcription termination factor 3, mitochondrial"/>
    <property type="match status" value="1"/>
</dbReference>
<evidence type="ECO:0000256" key="3">
    <source>
        <dbReference type="ARBA" id="ARBA00022946"/>
    </source>
</evidence>
<dbReference type="Pfam" id="PF02536">
    <property type="entry name" value="mTERF"/>
    <property type="match status" value="2"/>
</dbReference>
<keyword evidence="2" id="KW-0804">Transcription</keyword>
<evidence type="ECO:0000256" key="1">
    <source>
        <dbReference type="ARBA" id="ARBA00007692"/>
    </source>
</evidence>